<keyword evidence="5 9" id="KW-0812">Transmembrane</keyword>
<keyword evidence="12" id="KW-1185">Reference proteome</keyword>
<dbReference type="PANTHER" id="PTHR48090">
    <property type="entry name" value="UNDECAPRENYL-PHOSPHATE 4-DEOXY-4-FORMAMIDO-L-ARABINOSE TRANSFERASE-RELATED"/>
    <property type="match status" value="1"/>
</dbReference>
<dbReference type="AlphaFoldDB" id="A0A853DDY9"/>
<dbReference type="GO" id="GO:0004582">
    <property type="term" value="F:dolichyl-phosphate beta-D-mannosyltransferase activity"/>
    <property type="evidence" value="ECO:0007669"/>
    <property type="project" value="UniProtKB-EC"/>
</dbReference>
<organism evidence="11 12">
    <name type="scientific">Allobranchiibius huperziae</name>
    <dbReference type="NCBI Taxonomy" id="1874116"/>
    <lineage>
        <taxon>Bacteria</taxon>
        <taxon>Bacillati</taxon>
        <taxon>Actinomycetota</taxon>
        <taxon>Actinomycetes</taxon>
        <taxon>Micrococcales</taxon>
        <taxon>Dermacoccaceae</taxon>
        <taxon>Allobranchiibius</taxon>
    </lineage>
</organism>
<keyword evidence="6 9" id="KW-1133">Transmembrane helix</keyword>
<evidence type="ECO:0000256" key="3">
    <source>
        <dbReference type="ARBA" id="ARBA00022676"/>
    </source>
</evidence>
<evidence type="ECO:0000256" key="6">
    <source>
        <dbReference type="ARBA" id="ARBA00022989"/>
    </source>
</evidence>
<feature type="domain" description="Glycosyltransferase 2-like" evidence="10">
    <location>
        <begin position="6"/>
        <end position="166"/>
    </location>
</feature>
<feature type="transmembrane region" description="Helical" evidence="9">
    <location>
        <begin position="231"/>
        <end position="251"/>
    </location>
</feature>
<dbReference type="Proteomes" id="UP000571817">
    <property type="component" value="Unassembled WGS sequence"/>
</dbReference>
<dbReference type="InterPro" id="IPR029044">
    <property type="entry name" value="Nucleotide-diphossugar_trans"/>
</dbReference>
<feature type="transmembrane region" description="Helical" evidence="9">
    <location>
        <begin position="263"/>
        <end position="284"/>
    </location>
</feature>
<dbReference type="GO" id="GO:0005886">
    <property type="term" value="C:plasma membrane"/>
    <property type="evidence" value="ECO:0007669"/>
    <property type="project" value="TreeGrafter"/>
</dbReference>
<evidence type="ECO:0000256" key="8">
    <source>
        <dbReference type="SAM" id="MobiDB-lite"/>
    </source>
</evidence>
<gene>
    <name evidence="11" type="ORF">HNR15_001166</name>
</gene>
<evidence type="ECO:0000313" key="12">
    <source>
        <dbReference type="Proteomes" id="UP000571817"/>
    </source>
</evidence>
<evidence type="ECO:0000256" key="9">
    <source>
        <dbReference type="SAM" id="Phobius"/>
    </source>
</evidence>
<proteinExistence type="inferred from homology"/>
<keyword evidence="3 11" id="KW-0328">Glycosyltransferase</keyword>
<comment type="caution">
    <text evidence="11">The sequence shown here is derived from an EMBL/GenBank/DDBJ whole genome shotgun (WGS) entry which is preliminary data.</text>
</comment>
<comment type="subcellular location">
    <subcellularLocation>
        <location evidence="1">Membrane</location>
        <topology evidence="1">Multi-pass membrane protein</topology>
    </subcellularLocation>
</comment>
<dbReference type="Pfam" id="PF00535">
    <property type="entry name" value="Glycos_transf_2"/>
    <property type="match status" value="1"/>
</dbReference>
<name>A0A853DDY9_9MICO</name>
<dbReference type="PANTHER" id="PTHR48090:SF1">
    <property type="entry name" value="PROPHAGE BACTOPRENOL GLUCOSYL TRANSFERASE HOMOLOG"/>
    <property type="match status" value="1"/>
</dbReference>
<accession>A0A853DDY9</accession>
<keyword evidence="7 9" id="KW-0472">Membrane</keyword>
<reference evidence="11 12" key="1">
    <citation type="submission" date="2020-07" db="EMBL/GenBank/DDBJ databases">
        <title>Sequencing the genomes of 1000 actinobacteria strains.</title>
        <authorList>
            <person name="Klenk H.-P."/>
        </authorList>
    </citation>
    <scope>NUCLEOTIDE SEQUENCE [LARGE SCALE GENOMIC DNA]</scope>
    <source>
        <strain evidence="11 12">DSM 29531</strain>
    </source>
</reference>
<dbReference type="CDD" id="cd04187">
    <property type="entry name" value="DPM1_like_bac"/>
    <property type="match status" value="1"/>
</dbReference>
<evidence type="ECO:0000256" key="1">
    <source>
        <dbReference type="ARBA" id="ARBA00004141"/>
    </source>
</evidence>
<protein>
    <submittedName>
        <fullName evidence="11">Dolichol-phosphate mannosyltransferase</fullName>
        <ecNumber evidence="11">2.4.1.83</ecNumber>
    </submittedName>
</protein>
<evidence type="ECO:0000256" key="7">
    <source>
        <dbReference type="ARBA" id="ARBA00023136"/>
    </source>
</evidence>
<dbReference type="Gene3D" id="3.90.550.10">
    <property type="entry name" value="Spore Coat Polysaccharide Biosynthesis Protein SpsA, Chain A"/>
    <property type="match status" value="1"/>
</dbReference>
<evidence type="ECO:0000256" key="5">
    <source>
        <dbReference type="ARBA" id="ARBA00022692"/>
    </source>
</evidence>
<dbReference type="InterPro" id="IPR001173">
    <property type="entry name" value="Glyco_trans_2-like"/>
</dbReference>
<keyword evidence="4 11" id="KW-0808">Transferase</keyword>
<comment type="similarity">
    <text evidence="2">Belongs to the glycosyltransferase 2 family.</text>
</comment>
<dbReference type="SUPFAM" id="SSF53448">
    <property type="entry name" value="Nucleotide-diphospho-sugar transferases"/>
    <property type="match status" value="1"/>
</dbReference>
<dbReference type="EMBL" id="JACCFW010000001">
    <property type="protein sequence ID" value="NYJ74203.1"/>
    <property type="molecule type" value="Genomic_DNA"/>
</dbReference>
<dbReference type="RefSeq" id="WP_179479891.1">
    <property type="nucleotide sequence ID" value="NZ_JACCFW010000001.1"/>
</dbReference>
<dbReference type="EC" id="2.4.1.83" evidence="11"/>
<evidence type="ECO:0000313" key="11">
    <source>
        <dbReference type="EMBL" id="NYJ74203.1"/>
    </source>
</evidence>
<evidence type="ECO:0000259" key="10">
    <source>
        <dbReference type="Pfam" id="PF00535"/>
    </source>
</evidence>
<sequence>MRVELSVVVPMFNEEAVLPLFVERLRPVLDRIGATYEVVAVDDGSGDLTAATLQRMKRTWPELRVLRLRTNSGHQAAISAGLVAARGDWMVTIDADLQDPPEVIAEMLDVGRRERVDVIYGVRTDRSTDTAFKRGTAKLFYRTMRRISGVDAPVDAGDFRMMSRATVDAVNALPSHGRVIRLVVPTLGFPSASVGYRRDERAAGSSKYPLGKMLRLTLDSITGFSQAPLRFATWFGLSGFVLAFAMLVLAVVRKLEGDAVSGWPSTVVIVAGFAGLQLLCLGILGEYVGRIHASLQGRPTYYVAYDSLIADQGGRSGPTSGEALLPSETATRHPSAEF</sequence>
<feature type="region of interest" description="Disordered" evidence="8">
    <location>
        <begin position="315"/>
        <end position="338"/>
    </location>
</feature>
<dbReference type="InterPro" id="IPR050256">
    <property type="entry name" value="Glycosyltransferase_2"/>
</dbReference>
<evidence type="ECO:0000256" key="4">
    <source>
        <dbReference type="ARBA" id="ARBA00022679"/>
    </source>
</evidence>
<evidence type="ECO:0000256" key="2">
    <source>
        <dbReference type="ARBA" id="ARBA00006739"/>
    </source>
</evidence>